<feature type="transmembrane region" description="Helical" evidence="6">
    <location>
        <begin position="91"/>
        <end position="112"/>
    </location>
</feature>
<feature type="domain" description="EamA" evidence="7">
    <location>
        <begin position="6"/>
        <end position="136"/>
    </location>
</feature>
<dbReference type="PANTHER" id="PTHR32322:SF2">
    <property type="entry name" value="EAMA DOMAIN-CONTAINING PROTEIN"/>
    <property type="match status" value="1"/>
</dbReference>
<keyword evidence="4 6" id="KW-1133">Transmembrane helix</keyword>
<evidence type="ECO:0000256" key="5">
    <source>
        <dbReference type="ARBA" id="ARBA00023136"/>
    </source>
</evidence>
<dbReference type="InterPro" id="IPR000620">
    <property type="entry name" value="EamA_dom"/>
</dbReference>
<evidence type="ECO:0000256" key="3">
    <source>
        <dbReference type="ARBA" id="ARBA00022692"/>
    </source>
</evidence>
<protein>
    <recommendedName>
        <fullName evidence="7">EamA domain-containing protein</fullName>
    </recommendedName>
</protein>
<dbReference type="FunCoup" id="W0DS66">
    <property type="interactions" value="310"/>
</dbReference>
<feature type="transmembrane region" description="Helical" evidence="6">
    <location>
        <begin position="119"/>
        <end position="137"/>
    </location>
</feature>
<feature type="transmembrane region" description="Helical" evidence="6">
    <location>
        <begin position="266"/>
        <end position="286"/>
    </location>
</feature>
<keyword evidence="5 6" id="KW-0472">Membrane</keyword>
<evidence type="ECO:0000313" key="9">
    <source>
        <dbReference type="Proteomes" id="UP000005380"/>
    </source>
</evidence>
<gene>
    <name evidence="8" type="ORF">THIAE_05310</name>
</gene>
<accession>W0DS66</accession>
<dbReference type="OrthoDB" id="9776210at2"/>
<evidence type="ECO:0000256" key="4">
    <source>
        <dbReference type="ARBA" id="ARBA00022989"/>
    </source>
</evidence>
<comment type="subcellular location">
    <subcellularLocation>
        <location evidence="1">Membrane</location>
        <topology evidence="1">Multi-pass membrane protein</topology>
    </subcellularLocation>
</comment>
<dbReference type="GO" id="GO:0016020">
    <property type="term" value="C:membrane"/>
    <property type="evidence" value="ECO:0007669"/>
    <property type="project" value="UniProtKB-SubCell"/>
</dbReference>
<reference evidence="8 9" key="1">
    <citation type="submission" date="2013-12" db="EMBL/GenBank/DDBJ databases">
        <authorList>
            <consortium name="DOE Joint Genome Institute"/>
            <person name="Kappler U."/>
            <person name="Huntemann M."/>
            <person name="Han J."/>
            <person name="Chen A."/>
            <person name="Kyrpides N."/>
            <person name="Mavromatis K."/>
            <person name="Markowitz V."/>
            <person name="Palaniappan K."/>
            <person name="Ivanova N."/>
            <person name="Schaumberg A."/>
            <person name="Pati A."/>
            <person name="Liolios K."/>
            <person name="Nordberg H.P."/>
            <person name="Cantor M.N."/>
            <person name="Hua S.X."/>
            <person name="Woyke T."/>
        </authorList>
    </citation>
    <scope>NUCLEOTIDE SEQUENCE [LARGE SCALE GENOMIC DNA]</scope>
    <source>
        <strain evidence="9">AL2</strain>
    </source>
</reference>
<feature type="transmembrane region" description="Helical" evidence="6">
    <location>
        <begin position="7"/>
        <end position="24"/>
    </location>
</feature>
<dbReference type="KEGG" id="tao:THIAE_05310"/>
<sequence>MLPISLAYLVVILIWTTTPLAIQWSGEADWFFGVAARLILSALIILPLIILFKQQRFDLSWSALKVYGAAAIGLLGGMTPVYWAAQTMPSGWIALIWGINPIVTGLLIYFILQTERLTLAKWLGIGVSLIGLMVLFVPNLESASTQDLLLQGLIVALIGVFFHSLSTVLVKKTAHNLPPLHVVTGALWITSIVFLILQPRVLLDWPELSVRTSWALGYLILIGSVIGFALYYYVLKHLDALRLGMIPMITPVFAVALGVAVNDEQLTWPVIIGAMLILAGLLLFELERFYRLLKRRRQS</sequence>
<dbReference type="AlphaFoldDB" id="W0DS66"/>
<dbReference type="HOGENOM" id="CLU_033863_5_1_6"/>
<dbReference type="SUPFAM" id="SSF103481">
    <property type="entry name" value="Multidrug resistance efflux transporter EmrE"/>
    <property type="match status" value="2"/>
</dbReference>
<keyword evidence="9" id="KW-1185">Reference proteome</keyword>
<name>W0DS66_9GAMM</name>
<feature type="transmembrane region" description="Helical" evidence="6">
    <location>
        <begin position="30"/>
        <end position="52"/>
    </location>
</feature>
<keyword evidence="3 6" id="KW-0812">Transmembrane</keyword>
<dbReference type="Proteomes" id="UP000005380">
    <property type="component" value="Chromosome"/>
</dbReference>
<dbReference type="PANTHER" id="PTHR32322">
    <property type="entry name" value="INNER MEMBRANE TRANSPORTER"/>
    <property type="match status" value="1"/>
</dbReference>
<evidence type="ECO:0000256" key="1">
    <source>
        <dbReference type="ARBA" id="ARBA00004141"/>
    </source>
</evidence>
<dbReference type="RefSeq" id="WP_006460353.1">
    <property type="nucleotide sequence ID" value="NZ_CP007030.1"/>
</dbReference>
<feature type="domain" description="EamA" evidence="7">
    <location>
        <begin position="152"/>
        <end position="284"/>
    </location>
</feature>
<evidence type="ECO:0000259" key="7">
    <source>
        <dbReference type="Pfam" id="PF00892"/>
    </source>
</evidence>
<evidence type="ECO:0000256" key="2">
    <source>
        <dbReference type="ARBA" id="ARBA00007362"/>
    </source>
</evidence>
<dbReference type="eggNOG" id="COG0697">
    <property type="taxonomic scope" value="Bacteria"/>
</dbReference>
<comment type="similarity">
    <text evidence="2">Belongs to the EamA transporter family.</text>
</comment>
<dbReference type="EMBL" id="CP007030">
    <property type="protein sequence ID" value="AHF01287.1"/>
    <property type="molecule type" value="Genomic_DNA"/>
</dbReference>
<feature type="transmembrane region" description="Helical" evidence="6">
    <location>
        <begin position="215"/>
        <end position="234"/>
    </location>
</feature>
<organism evidence="8 9">
    <name type="scientific">Thiomicrospira aerophila AL3</name>
    <dbReference type="NCBI Taxonomy" id="717772"/>
    <lineage>
        <taxon>Bacteria</taxon>
        <taxon>Pseudomonadati</taxon>
        <taxon>Pseudomonadota</taxon>
        <taxon>Gammaproteobacteria</taxon>
        <taxon>Thiotrichales</taxon>
        <taxon>Piscirickettsiaceae</taxon>
        <taxon>Thiomicrospira</taxon>
    </lineage>
</organism>
<feature type="transmembrane region" description="Helical" evidence="6">
    <location>
        <begin position="149"/>
        <end position="170"/>
    </location>
</feature>
<evidence type="ECO:0000256" key="6">
    <source>
        <dbReference type="SAM" id="Phobius"/>
    </source>
</evidence>
<dbReference type="Pfam" id="PF00892">
    <property type="entry name" value="EamA"/>
    <property type="match status" value="2"/>
</dbReference>
<feature type="transmembrane region" description="Helical" evidence="6">
    <location>
        <begin position="241"/>
        <end position="260"/>
    </location>
</feature>
<feature type="transmembrane region" description="Helical" evidence="6">
    <location>
        <begin position="182"/>
        <end position="203"/>
    </location>
</feature>
<dbReference type="InterPro" id="IPR037185">
    <property type="entry name" value="EmrE-like"/>
</dbReference>
<dbReference type="STRING" id="717772.THIAE_05310"/>
<dbReference type="InterPro" id="IPR050638">
    <property type="entry name" value="AA-Vitamin_Transporters"/>
</dbReference>
<proteinExistence type="inferred from homology"/>
<dbReference type="InParanoid" id="W0DS66"/>
<feature type="transmembrane region" description="Helical" evidence="6">
    <location>
        <begin position="64"/>
        <end position="85"/>
    </location>
</feature>
<evidence type="ECO:0000313" key="8">
    <source>
        <dbReference type="EMBL" id="AHF01287.1"/>
    </source>
</evidence>